<evidence type="ECO:0000313" key="3">
    <source>
        <dbReference type="Proteomes" id="UP000249130"/>
    </source>
</evidence>
<keyword evidence="1" id="KW-1133">Transmembrane helix</keyword>
<dbReference type="AlphaFoldDB" id="A0A327L4W6"/>
<accession>A0A327L4W6</accession>
<comment type="caution">
    <text evidence="2">The sequence shown here is derived from an EMBL/GenBank/DDBJ whole genome shotgun (WGS) entry which is preliminary data.</text>
</comment>
<keyword evidence="1" id="KW-0472">Membrane</keyword>
<evidence type="ECO:0000256" key="1">
    <source>
        <dbReference type="SAM" id="Phobius"/>
    </source>
</evidence>
<feature type="transmembrane region" description="Helical" evidence="1">
    <location>
        <begin position="120"/>
        <end position="146"/>
    </location>
</feature>
<feature type="transmembrane region" description="Helical" evidence="1">
    <location>
        <begin position="39"/>
        <end position="60"/>
    </location>
</feature>
<dbReference type="EMBL" id="NPEX01000015">
    <property type="protein sequence ID" value="RAI45467.1"/>
    <property type="molecule type" value="Genomic_DNA"/>
</dbReference>
<name>A0A327L4W6_9BRAD</name>
<keyword evidence="1" id="KW-0812">Transmembrane</keyword>
<evidence type="ECO:0000313" key="2">
    <source>
        <dbReference type="EMBL" id="RAI45467.1"/>
    </source>
</evidence>
<proteinExistence type="predicted"/>
<feature type="transmembrane region" description="Helical" evidence="1">
    <location>
        <begin position="72"/>
        <end position="98"/>
    </location>
</feature>
<reference evidence="2 3" key="1">
    <citation type="submission" date="2017-07" db="EMBL/GenBank/DDBJ databases">
        <title>Draft Genome Sequences of Select Purple Nonsulfur Bacteria.</title>
        <authorList>
            <person name="Lasarre B."/>
            <person name="Mckinlay J.B."/>
        </authorList>
    </citation>
    <scope>NUCLEOTIDE SEQUENCE [LARGE SCALE GENOMIC DNA]</scope>
    <source>
        <strain evidence="2 3">DSM 5909</strain>
    </source>
</reference>
<gene>
    <name evidence="2" type="ORF">CH341_03920</name>
</gene>
<dbReference type="Proteomes" id="UP000249130">
    <property type="component" value="Unassembled WGS sequence"/>
</dbReference>
<sequence>MTTPSGRTVVATGLLLAAAAVALLAWVAGGPAAAPVQPWIGDAAAITAAVLLLAGIAVLVDGLGDIAATAPLWLRAIALATGVAVFASFAVLVSWLAFGPGPRVFASIAALLPSGDGRELAGRCVVGTVALIGWALTLLVTVLGAIRLAVRPKPPLPAVQAKD</sequence>
<organism evidence="2 3">
    <name type="scientific">Rhodoplanes roseus</name>
    <dbReference type="NCBI Taxonomy" id="29409"/>
    <lineage>
        <taxon>Bacteria</taxon>
        <taxon>Pseudomonadati</taxon>
        <taxon>Pseudomonadota</taxon>
        <taxon>Alphaproteobacteria</taxon>
        <taxon>Hyphomicrobiales</taxon>
        <taxon>Nitrobacteraceae</taxon>
        <taxon>Rhodoplanes</taxon>
    </lineage>
</organism>
<protein>
    <submittedName>
        <fullName evidence="2">Uncharacterized protein</fullName>
    </submittedName>
</protein>
<keyword evidence="3" id="KW-1185">Reference proteome</keyword>